<evidence type="ECO:0000313" key="16">
    <source>
        <dbReference type="EMBL" id="OJD17884.1"/>
    </source>
</evidence>
<evidence type="ECO:0000256" key="5">
    <source>
        <dbReference type="ARBA" id="ARBA00014422"/>
    </source>
</evidence>
<dbReference type="InterPro" id="IPR012000">
    <property type="entry name" value="Thiamin_PyroP_enz_cen_dom"/>
</dbReference>
<feature type="domain" description="Thiamine pyrophosphate enzyme TPP-binding" evidence="14">
    <location>
        <begin position="454"/>
        <end position="580"/>
    </location>
</feature>
<protein>
    <recommendedName>
        <fullName evidence="5">Pyruvate decarboxylase</fullName>
        <ecNumber evidence="4">4.1.1.1</ecNumber>
    </recommendedName>
</protein>
<dbReference type="OrthoDB" id="308383at2759"/>
<comment type="similarity">
    <text evidence="3 12">Belongs to the TPP enzyme family.</text>
</comment>
<reference evidence="16 17" key="1">
    <citation type="submission" date="2015-07" db="EMBL/GenBank/DDBJ databases">
        <title>Emmonsia species relationships and genome sequence.</title>
        <authorList>
            <consortium name="The Broad Institute Genomics Platform"/>
            <person name="Cuomo C.A."/>
            <person name="Munoz J.F."/>
            <person name="Imamovic A."/>
            <person name="Priest M.E."/>
            <person name="Young S."/>
            <person name="Clay O.K."/>
            <person name="McEwen J.G."/>
        </authorList>
    </citation>
    <scope>NUCLEOTIDE SEQUENCE [LARGE SCALE GENOMIC DNA]</scope>
    <source>
        <strain evidence="16 17">UAMH 9510</strain>
    </source>
</reference>
<dbReference type="InterPro" id="IPR029061">
    <property type="entry name" value="THDP-binding"/>
</dbReference>
<dbReference type="EMBL" id="LGRN01000052">
    <property type="protein sequence ID" value="OJD17884.1"/>
    <property type="molecule type" value="Genomic_DNA"/>
</dbReference>
<dbReference type="GO" id="GO:0030976">
    <property type="term" value="F:thiamine pyrophosphate binding"/>
    <property type="evidence" value="ECO:0007669"/>
    <property type="project" value="InterPro"/>
</dbReference>
<feature type="domain" description="Thiamine pyrophosphate enzyme N-terminal TPP-binding" evidence="15">
    <location>
        <begin position="60"/>
        <end position="169"/>
    </location>
</feature>
<dbReference type="SUPFAM" id="SSF52518">
    <property type="entry name" value="Thiamin diphosphate-binding fold (THDP-binding)"/>
    <property type="match status" value="2"/>
</dbReference>
<keyword evidence="10" id="KW-0456">Lyase</keyword>
<dbReference type="InterPro" id="IPR012001">
    <property type="entry name" value="Thiamin_PyroP_enz_TPP-bd_dom"/>
</dbReference>
<evidence type="ECO:0000256" key="9">
    <source>
        <dbReference type="ARBA" id="ARBA00023052"/>
    </source>
</evidence>
<dbReference type="Pfam" id="PF02776">
    <property type="entry name" value="TPP_enzyme_N"/>
    <property type="match status" value="1"/>
</dbReference>
<evidence type="ECO:0000256" key="1">
    <source>
        <dbReference type="ARBA" id="ARBA00001041"/>
    </source>
</evidence>
<keyword evidence="9 12" id="KW-0786">Thiamine pyrophosphate</keyword>
<dbReference type="VEuPathDB" id="FungiDB:AJ78_02056"/>
<feature type="domain" description="Thiamine pyrophosphate enzyme central" evidence="13">
    <location>
        <begin position="256"/>
        <end position="379"/>
    </location>
</feature>
<sequence length="621" mass="67811">MLLPAFTLSASFPRDLTSTSVQTPTTIARSARMDESKSDAVQTNGVKVVNGVVNGQSNSMDLAEYLFRRLYELGIRSVHGLPGDYNLVSLDYLPKVGLDWVGNANELNAGYAADGYARVKGVSAMITTFGVGELSSINAIAGAYSEYVPVIHIVGSPSTASQKDGVLLHHTLGDGNYQVFAEMNRHVSCAVAILDDPSTAAAMVDHALRTCILKSRPVYISLPSDMVQAQVDGDRLKYPIDLSVPPNDHTRESHVVDAITKLLQSARRPALLVDLLALRHHVTADINELISKSNIPVFVTPMGKGAVDETLPQFQGIYVGEASPSIIRENFHASDLVLNIGPLKSDINTGCFTSKAEQLTNVEFHADKTIVGFSEFPGVGMKGVLSQLVNALDGLDIPGRISLNDAKRKRVDEIADHHELTHDWLWSKVTEYLRTNDIVITEAGTSNFGVWETRFKKGTIGISSVLWSSIGFSLGACQGAALAAREMTDASRRTVLFIGDGSFQLTVQELSTIIRHKLTPTIFVICNNGYVIERYVHGMNADYNNIQPWKFNDMAAAFGAAPGTFKTFQIRTRKELQDLFNDREFCSGKILQLVELYLPDYDAPTSMKMLAAAAARRNAKK</sequence>
<dbReference type="InterPro" id="IPR012110">
    <property type="entry name" value="PDC/IPDC-like"/>
</dbReference>
<evidence type="ECO:0000259" key="14">
    <source>
        <dbReference type="Pfam" id="PF02775"/>
    </source>
</evidence>
<dbReference type="Gene3D" id="3.40.50.970">
    <property type="match status" value="2"/>
</dbReference>
<dbReference type="STRING" id="1447872.A0A1J9QPT5"/>
<evidence type="ECO:0000256" key="6">
    <source>
        <dbReference type="ARBA" id="ARBA00022723"/>
    </source>
</evidence>
<organism evidence="16 17">
    <name type="scientific">Emergomyces pasteurianus Ep9510</name>
    <dbReference type="NCBI Taxonomy" id="1447872"/>
    <lineage>
        <taxon>Eukaryota</taxon>
        <taxon>Fungi</taxon>
        <taxon>Dikarya</taxon>
        <taxon>Ascomycota</taxon>
        <taxon>Pezizomycotina</taxon>
        <taxon>Eurotiomycetes</taxon>
        <taxon>Eurotiomycetidae</taxon>
        <taxon>Onygenales</taxon>
        <taxon>Ajellomycetaceae</taxon>
        <taxon>Emergomyces</taxon>
    </lineage>
</organism>
<dbReference type="GO" id="GO:0000287">
    <property type="term" value="F:magnesium ion binding"/>
    <property type="evidence" value="ECO:0007669"/>
    <property type="project" value="InterPro"/>
</dbReference>
<evidence type="ECO:0000256" key="7">
    <source>
        <dbReference type="ARBA" id="ARBA00022793"/>
    </source>
</evidence>
<evidence type="ECO:0000256" key="11">
    <source>
        <dbReference type="PIRSR" id="PIRSR036565-2"/>
    </source>
</evidence>
<comment type="cofactor">
    <cofactor evidence="2">
        <name>thiamine diphosphate</name>
        <dbReference type="ChEBI" id="CHEBI:58937"/>
    </cofactor>
</comment>
<comment type="catalytic activity">
    <reaction evidence="1">
        <text>a 2-oxocarboxylate + H(+) = an aldehyde + CO2</text>
        <dbReference type="Rhea" id="RHEA:11628"/>
        <dbReference type="ChEBI" id="CHEBI:15378"/>
        <dbReference type="ChEBI" id="CHEBI:16526"/>
        <dbReference type="ChEBI" id="CHEBI:17478"/>
        <dbReference type="ChEBI" id="CHEBI:35179"/>
        <dbReference type="EC" id="4.1.1.1"/>
    </reaction>
</comment>
<dbReference type="SUPFAM" id="SSF52467">
    <property type="entry name" value="DHS-like NAD/FAD-binding domain"/>
    <property type="match status" value="1"/>
</dbReference>
<dbReference type="AlphaFoldDB" id="A0A1J9QPT5"/>
<dbReference type="CDD" id="cd02005">
    <property type="entry name" value="TPP_PDC_IPDC"/>
    <property type="match status" value="1"/>
</dbReference>
<dbReference type="FunFam" id="3.40.50.970:FF:000019">
    <property type="entry name" value="Pyruvate decarboxylase isozyme"/>
    <property type="match status" value="1"/>
</dbReference>
<keyword evidence="6 11" id="KW-0479">Metal-binding</keyword>
<dbReference type="InterPro" id="IPR029035">
    <property type="entry name" value="DHS-like_NAD/FAD-binding_dom"/>
</dbReference>
<proteinExistence type="inferred from homology"/>
<evidence type="ECO:0000256" key="12">
    <source>
        <dbReference type="RuleBase" id="RU362132"/>
    </source>
</evidence>
<comment type="caution">
    <text evidence="16">The sequence shown here is derived from an EMBL/GenBank/DDBJ whole genome shotgun (WGS) entry which is preliminary data.</text>
</comment>
<evidence type="ECO:0000256" key="4">
    <source>
        <dbReference type="ARBA" id="ARBA00013202"/>
    </source>
</evidence>
<dbReference type="Pfam" id="PF02775">
    <property type="entry name" value="TPP_enzyme_C"/>
    <property type="match status" value="1"/>
</dbReference>
<keyword evidence="8 11" id="KW-0460">Magnesium</keyword>
<evidence type="ECO:0000313" key="17">
    <source>
        <dbReference type="Proteomes" id="UP000182235"/>
    </source>
</evidence>
<name>A0A1J9QPT5_9EURO</name>
<comment type="cofactor">
    <cofactor evidence="11">
        <name>Mg(2+)</name>
        <dbReference type="ChEBI" id="CHEBI:18420"/>
    </cofactor>
    <text evidence="11">Binds 1 Mg(2+) per subunit.</text>
</comment>
<feature type="binding site" evidence="11">
    <location>
        <position position="500"/>
    </location>
    <ligand>
        <name>Mg(2+)</name>
        <dbReference type="ChEBI" id="CHEBI:18420"/>
    </ligand>
</feature>
<dbReference type="Gene3D" id="3.40.50.1220">
    <property type="entry name" value="TPP-binding domain"/>
    <property type="match status" value="1"/>
</dbReference>
<evidence type="ECO:0000256" key="8">
    <source>
        <dbReference type="ARBA" id="ARBA00022842"/>
    </source>
</evidence>
<dbReference type="PANTHER" id="PTHR43452:SF30">
    <property type="entry name" value="PYRUVATE DECARBOXYLASE ISOZYME 1-RELATED"/>
    <property type="match status" value="1"/>
</dbReference>
<feature type="binding site" evidence="11">
    <location>
        <position position="527"/>
    </location>
    <ligand>
        <name>Mg(2+)</name>
        <dbReference type="ChEBI" id="CHEBI:18420"/>
    </ligand>
</feature>
<dbReference type="GO" id="GO:0005829">
    <property type="term" value="C:cytosol"/>
    <property type="evidence" value="ECO:0007669"/>
    <property type="project" value="TreeGrafter"/>
</dbReference>
<dbReference type="GO" id="GO:0005634">
    <property type="term" value="C:nucleus"/>
    <property type="evidence" value="ECO:0007669"/>
    <property type="project" value="TreeGrafter"/>
</dbReference>
<dbReference type="InterPro" id="IPR047213">
    <property type="entry name" value="TPP_PYR_PDC_IPDC-like"/>
</dbReference>
<dbReference type="Proteomes" id="UP000182235">
    <property type="component" value="Unassembled WGS sequence"/>
</dbReference>
<evidence type="ECO:0000256" key="10">
    <source>
        <dbReference type="ARBA" id="ARBA00023239"/>
    </source>
</evidence>
<dbReference type="GO" id="GO:0000949">
    <property type="term" value="P:aromatic amino acid family catabolic process to alcohol via Ehrlich pathway"/>
    <property type="evidence" value="ECO:0007669"/>
    <property type="project" value="TreeGrafter"/>
</dbReference>
<dbReference type="EC" id="4.1.1.1" evidence="4"/>
<dbReference type="PIRSF" id="PIRSF036565">
    <property type="entry name" value="Pyruvt_ip_decrb"/>
    <property type="match status" value="1"/>
</dbReference>
<feature type="binding site" evidence="11">
    <location>
        <position position="529"/>
    </location>
    <ligand>
        <name>Mg(2+)</name>
        <dbReference type="ChEBI" id="CHEBI:18420"/>
    </ligand>
</feature>
<evidence type="ECO:0000259" key="15">
    <source>
        <dbReference type="Pfam" id="PF02776"/>
    </source>
</evidence>
<dbReference type="PANTHER" id="PTHR43452">
    <property type="entry name" value="PYRUVATE DECARBOXYLASE"/>
    <property type="match status" value="1"/>
</dbReference>
<evidence type="ECO:0000259" key="13">
    <source>
        <dbReference type="Pfam" id="PF00205"/>
    </source>
</evidence>
<accession>A0A1J9QPT5</accession>
<dbReference type="FunFam" id="3.40.50.970:FF:000024">
    <property type="entry name" value="Pyruvate decarboxylase isozyme"/>
    <property type="match status" value="1"/>
</dbReference>
<gene>
    <name evidence="16" type="ORF">AJ78_02056</name>
</gene>
<dbReference type="GO" id="GO:0004737">
    <property type="term" value="F:pyruvate decarboxylase activity"/>
    <property type="evidence" value="ECO:0007669"/>
    <property type="project" value="UniProtKB-EC"/>
</dbReference>
<keyword evidence="17" id="KW-1185">Reference proteome</keyword>
<dbReference type="InterPro" id="IPR047214">
    <property type="entry name" value="TPP_PDC_IPDC"/>
</dbReference>
<evidence type="ECO:0000256" key="2">
    <source>
        <dbReference type="ARBA" id="ARBA00001964"/>
    </source>
</evidence>
<keyword evidence="7" id="KW-0210">Decarboxylase</keyword>
<dbReference type="CDD" id="cd07038">
    <property type="entry name" value="TPP_PYR_PDC_IPDC_like"/>
    <property type="match status" value="1"/>
</dbReference>
<evidence type="ECO:0000256" key="3">
    <source>
        <dbReference type="ARBA" id="ARBA00007812"/>
    </source>
</evidence>
<dbReference type="Pfam" id="PF00205">
    <property type="entry name" value="TPP_enzyme_M"/>
    <property type="match status" value="1"/>
</dbReference>
<dbReference type="InterPro" id="IPR011766">
    <property type="entry name" value="TPP_enzyme_TPP-bd"/>
</dbReference>